<evidence type="ECO:0000313" key="15">
    <source>
        <dbReference type="EMBL" id="KAF5318555.1"/>
    </source>
</evidence>
<dbReference type="InterPro" id="IPR036322">
    <property type="entry name" value="WD40_repeat_dom_sf"/>
</dbReference>
<dbReference type="Pfam" id="PF07569">
    <property type="entry name" value="Hira"/>
    <property type="match status" value="1"/>
</dbReference>
<dbReference type="EMBL" id="JAACJJ010000030">
    <property type="protein sequence ID" value="KAF5318555.1"/>
    <property type="molecule type" value="Genomic_DNA"/>
</dbReference>
<evidence type="ECO:0000256" key="11">
    <source>
        <dbReference type="RuleBase" id="RU364014"/>
    </source>
</evidence>
<evidence type="ECO:0000256" key="7">
    <source>
        <dbReference type="ARBA" id="ARBA00023015"/>
    </source>
</evidence>
<feature type="compositionally biased region" description="Polar residues" evidence="12">
    <location>
        <begin position="440"/>
        <end position="455"/>
    </location>
</feature>
<feature type="repeat" description="WD" evidence="10">
    <location>
        <begin position="73"/>
        <end position="105"/>
    </location>
</feature>
<dbReference type="AlphaFoldDB" id="A0A8H5B8F7"/>
<name>A0A8H5B8F7_9AGAR</name>
<comment type="caution">
    <text evidence="15">The sequence shown here is derived from an EMBL/GenBank/DDBJ whole genome shotgun (WGS) entry which is preliminary data.</text>
</comment>
<dbReference type="GO" id="GO:0000417">
    <property type="term" value="C:HIR complex"/>
    <property type="evidence" value="ECO:0007669"/>
    <property type="project" value="TreeGrafter"/>
</dbReference>
<dbReference type="PROSITE" id="PS50294">
    <property type="entry name" value="WD_REPEATS_REGION"/>
    <property type="match status" value="4"/>
</dbReference>
<feature type="compositionally biased region" description="Low complexity" evidence="12">
    <location>
        <begin position="456"/>
        <end position="469"/>
    </location>
</feature>
<dbReference type="SUPFAM" id="SSF50978">
    <property type="entry name" value="WD40 repeat-like"/>
    <property type="match status" value="1"/>
</dbReference>
<dbReference type="Proteomes" id="UP000567179">
    <property type="component" value="Unassembled WGS sequence"/>
</dbReference>
<evidence type="ECO:0000256" key="6">
    <source>
        <dbReference type="ARBA" id="ARBA00022853"/>
    </source>
</evidence>
<dbReference type="GO" id="GO:0006351">
    <property type="term" value="P:DNA-templated transcription"/>
    <property type="evidence" value="ECO:0007669"/>
    <property type="project" value="InterPro"/>
</dbReference>
<protein>
    <recommendedName>
        <fullName evidence="11">Protein HIR</fullName>
    </recommendedName>
</protein>
<keyword evidence="6 11" id="KW-0156">Chromatin regulator</keyword>
<keyword evidence="4 10" id="KW-0853">WD repeat</keyword>
<proteinExistence type="inferred from homology"/>
<comment type="similarity">
    <text evidence="2 11">Belongs to the WD repeat HIR1 family.</text>
</comment>
<evidence type="ECO:0000256" key="10">
    <source>
        <dbReference type="PROSITE-ProRule" id="PRU00221"/>
    </source>
</evidence>
<dbReference type="InterPro" id="IPR055410">
    <property type="entry name" value="Beta-prop_CAF1B_HIR1"/>
</dbReference>
<dbReference type="InterPro" id="IPR015943">
    <property type="entry name" value="WD40/YVTN_repeat-like_dom_sf"/>
</dbReference>
<keyword evidence="9 11" id="KW-0539">Nucleus</keyword>
<comment type="subcellular location">
    <subcellularLocation>
        <location evidence="1 11">Nucleus</location>
    </subcellularLocation>
</comment>
<dbReference type="GO" id="GO:0006355">
    <property type="term" value="P:regulation of DNA-templated transcription"/>
    <property type="evidence" value="ECO:0007669"/>
    <property type="project" value="InterPro"/>
</dbReference>
<dbReference type="CDD" id="cd00200">
    <property type="entry name" value="WD40"/>
    <property type="match status" value="1"/>
</dbReference>
<evidence type="ECO:0000256" key="1">
    <source>
        <dbReference type="ARBA" id="ARBA00004123"/>
    </source>
</evidence>
<dbReference type="InterPro" id="IPR031120">
    <property type="entry name" value="HIR1-like"/>
</dbReference>
<evidence type="ECO:0000256" key="12">
    <source>
        <dbReference type="SAM" id="MobiDB-lite"/>
    </source>
</evidence>
<feature type="compositionally biased region" description="Polar residues" evidence="12">
    <location>
        <begin position="478"/>
        <end position="490"/>
    </location>
</feature>
<dbReference type="GO" id="GO:0005634">
    <property type="term" value="C:nucleus"/>
    <property type="evidence" value="ECO:0007669"/>
    <property type="project" value="UniProtKB-SubCell"/>
</dbReference>
<keyword evidence="5 11" id="KW-0677">Repeat</keyword>
<organism evidence="15 16">
    <name type="scientific">Psilocybe cf. subviscida</name>
    <dbReference type="NCBI Taxonomy" id="2480587"/>
    <lineage>
        <taxon>Eukaryota</taxon>
        <taxon>Fungi</taxon>
        <taxon>Dikarya</taxon>
        <taxon>Basidiomycota</taxon>
        <taxon>Agaricomycotina</taxon>
        <taxon>Agaricomycetes</taxon>
        <taxon>Agaricomycetidae</taxon>
        <taxon>Agaricales</taxon>
        <taxon>Agaricineae</taxon>
        <taxon>Strophariaceae</taxon>
        <taxon>Psilocybe</taxon>
    </lineage>
</organism>
<dbReference type="GO" id="GO:0031491">
    <property type="term" value="F:nucleosome binding"/>
    <property type="evidence" value="ECO:0007669"/>
    <property type="project" value="TreeGrafter"/>
</dbReference>
<dbReference type="InterPro" id="IPR011494">
    <property type="entry name" value="HIRA-like_C"/>
</dbReference>
<dbReference type="SMART" id="SM00320">
    <property type="entry name" value="WD40"/>
    <property type="match status" value="7"/>
</dbReference>
<feature type="domain" description="Protein HIRA-like C-terminal" evidence="13">
    <location>
        <begin position="665"/>
        <end position="863"/>
    </location>
</feature>
<keyword evidence="3 11" id="KW-0678">Repressor</keyword>
<feature type="repeat" description="WD" evidence="10">
    <location>
        <begin position="131"/>
        <end position="162"/>
    </location>
</feature>
<evidence type="ECO:0000256" key="4">
    <source>
        <dbReference type="ARBA" id="ARBA00022574"/>
    </source>
</evidence>
<dbReference type="OrthoDB" id="1741719at2759"/>
<feature type="repeat" description="WD" evidence="10">
    <location>
        <begin position="173"/>
        <end position="205"/>
    </location>
</feature>
<gene>
    <name evidence="15" type="ORF">D9619_010856</name>
</gene>
<keyword evidence="16" id="KW-1185">Reference proteome</keyword>
<dbReference type="SUPFAM" id="SSF50969">
    <property type="entry name" value="YVTN repeat-like/Quinoprotein amine dehydrogenase"/>
    <property type="match status" value="1"/>
</dbReference>
<feature type="repeat" description="WD" evidence="10">
    <location>
        <begin position="19"/>
        <end position="51"/>
    </location>
</feature>
<accession>A0A8H5B8F7</accession>
<reference evidence="15 16" key="1">
    <citation type="journal article" date="2020" name="ISME J.">
        <title>Uncovering the hidden diversity of litter-decomposition mechanisms in mushroom-forming fungi.</title>
        <authorList>
            <person name="Floudas D."/>
            <person name="Bentzer J."/>
            <person name="Ahren D."/>
            <person name="Johansson T."/>
            <person name="Persson P."/>
            <person name="Tunlid A."/>
        </authorList>
    </citation>
    <scope>NUCLEOTIDE SEQUENCE [LARGE SCALE GENOMIC DNA]</scope>
    <source>
        <strain evidence="15 16">CBS 101986</strain>
    </source>
</reference>
<dbReference type="Gene3D" id="2.130.10.10">
    <property type="entry name" value="YVTN repeat-like/Quinoprotein amine dehydrogenase"/>
    <property type="match status" value="2"/>
</dbReference>
<evidence type="ECO:0000256" key="2">
    <source>
        <dbReference type="ARBA" id="ARBA00007306"/>
    </source>
</evidence>
<dbReference type="InterPro" id="IPR011044">
    <property type="entry name" value="Quino_amine_DH_bsu"/>
</dbReference>
<keyword evidence="8 11" id="KW-0804">Transcription</keyword>
<evidence type="ECO:0000256" key="5">
    <source>
        <dbReference type="ARBA" id="ARBA00022737"/>
    </source>
</evidence>
<evidence type="ECO:0000259" key="14">
    <source>
        <dbReference type="Pfam" id="PF24105"/>
    </source>
</evidence>
<comment type="function">
    <text evidence="11">Required for replication-independent chromatin assembly and for the periodic repression of histone gene transcription during the cell cycle.</text>
</comment>
<dbReference type="InterPro" id="IPR001680">
    <property type="entry name" value="WD40_rpt"/>
</dbReference>
<evidence type="ECO:0000256" key="8">
    <source>
        <dbReference type="ARBA" id="ARBA00023163"/>
    </source>
</evidence>
<evidence type="ECO:0000259" key="13">
    <source>
        <dbReference type="Pfam" id="PF07569"/>
    </source>
</evidence>
<sequence>MHFTKPEWVMHKDSAKSDQNAKRVSIFSVHVHPDGSRIATGGLDAKIRIWSTKPILNQAAELSGKPPKSLCTLTMHTGPVLTVRWAHSGRWLASGSDDETVMVWDHDPNARGKVWGSDELNVEGWKPLKRLQGHESDVTDVAWSPGDRYLASVGLDSAVIVWCGFTLERLRKLTQHQGFVKGVCWDPVGEFMATQSDDRTVKIWKTTDWSLEAEVTKPFADSPGSTFFRRLSWSPDGAHITASNATNNNGYVFIAAVITRNTWTSEISLVGHENTVEVAAYNPHIFLRNPSAPISTSNICSVVALGADDRSVSVWQTKSARPLIVAKEVFERQIMDLSWSWDGLTLYAASSDGTLAAFQFDPTELEGIATADDQEQYLAKFGFVSPPLPEGYSHVPKNEPKTPTPQAQQTNGFNNSTGPERVNILVAKRAPKDKKRATLLPSNPASVPTSRNNNISQSQYPPSSSRQPSNADKHMVPASSNQDAISSFSRSFPAPSEQIFAEHSDHHSWGNQAMDLDVPIDSFDNVSGKGKRKASAVIDLTDSDSKAIRPRTLGGDRPVEPQVSKPISRWTASAPPPRPLESGSSSLLPALPLLTYLSSPVDGTSDLLEAKNIETSGTTEVAFVSGKQTEWLDYLPSPVLAVHATSCYCAVATEDGCITVYSHNGRKLMPTMALGAPCSMIQGSKNALLVITVDGRVHSWNAKKQTANFTPVSIQSLYAFAPNLTITSANVRENGAPIINCSNGVVYSYDPSLLTWVKLADRWWADGSDFWQGRQRSTSTSAGRGIMTAIESAIAGTPDESAAEIPRPQWWTSALTLSHLETRLHSTRLLDSPQEFKQALLMYAKKIADEGFKGKAEELIKELFGPVYWRPGREDAWNPTVAGLAKRDLLKEVLGIFARSKTVTGLASTWQDLLKKATNDDPFA</sequence>
<dbReference type="PANTHER" id="PTHR13831">
    <property type="entry name" value="MEMBER OF THE HIR1 FAMILY OF WD-REPEAT PROTEINS"/>
    <property type="match status" value="1"/>
</dbReference>
<dbReference type="GO" id="GO:0000785">
    <property type="term" value="C:chromatin"/>
    <property type="evidence" value="ECO:0007669"/>
    <property type="project" value="TreeGrafter"/>
</dbReference>
<dbReference type="Pfam" id="PF24105">
    <property type="entry name" value="Beta-prop_CAF1B_HIR1"/>
    <property type="match status" value="1"/>
</dbReference>
<evidence type="ECO:0000256" key="9">
    <source>
        <dbReference type="ARBA" id="ARBA00023242"/>
    </source>
</evidence>
<keyword evidence="7 11" id="KW-0805">Transcription regulation</keyword>
<dbReference type="PROSITE" id="PS50082">
    <property type="entry name" value="WD_REPEATS_2"/>
    <property type="match status" value="4"/>
</dbReference>
<dbReference type="PANTHER" id="PTHR13831:SF0">
    <property type="entry name" value="PROTEIN HIRA"/>
    <property type="match status" value="1"/>
</dbReference>
<feature type="compositionally biased region" description="Polar residues" evidence="12">
    <location>
        <begin position="404"/>
        <end position="418"/>
    </location>
</feature>
<feature type="region of interest" description="Disordered" evidence="12">
    <location>
        <begin position="389"/>
        <end position="491"/>
    </location>
</feature>
<feature type="region of interest" description="Disordered" evidence="12">
    <location>
        <begin position="547"/>
        <end position="584"/>
    </location>
</feature>
<dbReference type="GO" id="GO:0006338">
    <property type="term" value="P:chromatin remodeling"/>
    <property type="evidence" value="ECO:0007669"/>
    <property type="project" value="InterPro"/>
</dbReference>
<evidence type="ECO:0000256" key="3">
    <source>
        <dbReference type="ARBA" id="ARBA00022491"/>
    </source>
</evidence>
<evidence type="ECO:0000313" key="16">
    <source>
        <dbReference type="Proteomes" id="UP000567179"/>
    </source>
</evidence>
<feature type="domain" description="CAF1B/HIR1 beta-propeller" evidence="14">
    <location>
        <begin position="30"/>
        <end position="365"/>
    </location>
</feature>